<gene>
    <name evidence="2" type="ORF">J2736_000397</name>
</gene>
<evidence type="ECO:0008006" key="4">
    <source>
        <dbReference type="Google" id="ProtNLM"/>
    </source>
</evidence>
<comment type="caution">
    <text evidence="2">The sequence shown here is derived from an EMBL/GenBank/DDBJ whole genome shotgun (WGS) entry which is preliminary data.</text>
</comment>
<organism evidence="2 3">
    <name type="scientific">Paenibacillus qinlingensis</name>
    <dbReference type="NCBI Taxonomy" id="1837343"/>
    <lineage>
        <taxon>Bacteria</taxon>
        <taxon>Bacillati</taxon>
        <taxon>Bacillota</taxon>
        <taxon>Bacilli</taxon>
        <taxon>Bacillales</taxon>
        <taxon>Paenibacillaceae</taxon>
        <taxon>Paenibacillus</taxon>
    </lineage>
</organism>
<name>A0ABU1NPB4_9BACL</name>
<evidence type="ECO:0000313" key="2">
    <source>
        <dbReference type="EMBL" id="MDR6549214.1"/>
    </source>
</evidence>
<reference evidence="2 3" key="1">
    <citation type="submission" date="2023-07" db="EMBL/GenBank/DDBJ databases">
        <title>Sorghum-associated microbial communities from plants grown in Nebraska, USA.</title>
        <authorList>
            <person name="Schachtman D."/>
        </authorList>
    </citation>
    <scope>NUCLEOTIDE SEQUENCE [LARGE SCALE GENOMIC DNA]</scope>
    <source>
        <strain evidence="2 3">CC258</strain>
    </source>
</reference>
<dbReference type="Pfam" id="PF16167">
    <property type="entry name" value="DUF4871"/>
    <property type="match status" value="1"/>
</dbReference>
<evidence type="ECO:0000313" key="3">
    <source>
        <dbReference type="Proteomes" id="UP001267290"/>
    </source>
</evidence>
<keyword evidence="1" id="KW-1133">Transmembrane helix</keyword>
<protein>
    <recommendedName>
        <fullName evidence="4">DUF4871 domain-containing protein</fullName>
    </recommendedName>
</protein>
<dbReference type="Proteomes" id="UP001267290">
    <property type="component" value="Unassembled WGS sequence"/>
</dbReference>
<dbReference type="Gene3D" id="2.60.40.3830">
    <property type="match status" value="2"/>
</dbReference>
<feature type="transmembrane region" description="Helical" evidence="1">
    <location>
        <begin position="47"/>
        <end position="66"/>
    </location>
</feature>
<evidence type="ECO:0000256" key="1">
    <source>
        <dbReference type="SAM" id="Phobius"/>
    </source>
</evidence>
<proteinExistence type="predicted"/>
<sequence>MHEEKPVWAKQMSEAPFAKRHFTNRLAHGVLLRVSEAANPPRRRYKWGAAVMMLLIVVLVFGLAGAPNSVHVNVQEQNAYDQQGRLIFSVAPEPNAQAGVMNGYIFHFEEAMATFKGKTLTIQAVHLPTGHRETVSSEKIETASPGYPGLERYAIRFTLPLAGVWRLDVTLDDQPYGDVAVSMSDPSWEISPIFQSGNYWMRGLEKQVGFIDAGFIAGRTNKYMWHFWGTDEELDGPFQILAVREGSNTLIEVFSSNAFSSANALGQANNGADRHLPTSMMLPERGRWRLLPYVHGRLLNSIVVDVK</sequence>
<dbReference type="RefSeq" id="WP_310223014.1">
    <property type="nucleotide sequence ID" value="NZ_JAVDSB010000001.1"/>
</dbReference>
<dbReference type="EMBL" id="JAVDSB010000001">
    <property type="protein sequence ID" value="MDR6549214.1"/>
    <property type="molecule type" value="Genomic_DNA"/>
</dbReference>
<keyword evidence="1" id="KW-0812">Transmembrane</keyword>
<accession>A0ABU1NPB4</accession>
<keyword evidence="3" id="KW-1185">Reference proteome</keyword>
<dbReference type="InterPro" id="IPR032366">
    <property type="entry name" value="DUF4871"/>
</dbReference>
<keyword evidence="1" id="KW-0472">Membrane</keyword>